<dbReference type="Pfam" id="PF02836">
    <property type="entry name" value="Glyco_hydro_2_C"/>
    <property type="match status" value="1"/>
</dbReference>
<protein>
    <recommendedName>
        <fullName evidence="2">Glycoside hydrolase family 2 catalytic domain-containing protein</fullName>
    </recommendedName>
</protein>
<dbReference type="InterPro" id="IPR008979">
    <property type="entry name" value="Galactose-bd-like_sf"/>
</dbReference>
<feature type="signal peptide" evidence="1">
    <location>
        <begin position="1"/>
        <end position="20"/>
    </location>
</feature>
<dbReference type="PANTHER" id="PTHR42732">
    <property type="entry name" value="BETA-GALACTOSIDASE"/>
    <property type="match status" value="1"/>
</dbReference>
<evidence type="ECO:0000313" key="4">
    <source>
        <dbReference type="Proteomes" id="UP001178507"/>
    </source>
</evidence>
<proteinExistence type="predicted"/>
<dbReference type="InterPro" id="IPR017853">
    <property type="entry name" value="GH"/>
</dbReference>
<gene>
    <name evidence="3" type="ORF">EVOR1521_LOCUS1279</name>
</gene>
<keyword evidence="4" id="KW-1185">Reference proteome</keyword>
<accession>A0AA36HL19</accession>
<dbReference type="Gene3D" id="2.60.120.260">
    <property type="entry name" value="Galactose-binding domain-like"/>
    <property type="match status" value="1"/>
</dbReference>
<dbReference type="SUPFAM" id="SSF51445">
    <property type="entry name" value="(Trans)glycosidases"/>
    <property type="match status" value="1"/>
</dbReference>
<dbReference type="PANTHER" id="PTHR42732:SF1">
    <property type="entry name" value="BETA-MANNOSIDASE"/>
    <property type="match status" value="1"/>
</dbReference>
<dbReference type="InterPro" id="IPR006101">
    <property type="entry name" value="Glyco_hydro_2"/>
</dbReference>
<reference evidence="3" key="1">
    <citation type="submission" date="2023-08" db="EMBL/GenBank/DDBJ databases">
        <authorList>
            <person name="Chen Y."/>
            <person name="Shah S."/>
            <person name="Dougan E. K."/>
            <person name="Thang M."/>
            <person name="Chan C."/>
        </authorList>
    </citation>
    <scope>NUCLEOTIDE SEQUENCE</scope>
</reference>
<feature type="domain" description="Glycoside hydrolase family 2 catalytic" evidence="2">
    <location>
        <begin position="339"/>
        <end position="572"/>
    </location>
</feature>
<dbReference type="GO" id="GO:0005975">
    <property type="term" value="P:carbohydrate metabolic process"/>
    <property type="evidence" value="ECO:0007669"/>
    <property type="project" value="InterPro"/>
</dbReference>
<evidence type="ECO:0000313" key="3">
    <source>
        <dbReference type="EMBL" id="CAJ1370791.1"/>
    </source>
</evidence>
<feature type="chain" id="PRO_5041254636" description="Glycoside hydrolase family 2 catalytic domain-containing protein" evidence="1">
    <location>
        <begin position="21"/>
        <end position="751"/>
    </location>
</feature>
<name>A0AA36HL19_9DINO</name>
<organism evidence="3 4">
    <name type="scientific">Effrenium voratum</name>
    <dbReference type="NCBI Taxonomy" id="2562239"/>
    <lineage>
        <taxon>Eukaryota</taxon>
        <taxon>Sar</taxon>
        <taxon>Alveolata</taxon>
        <taxon>Dinophyceae</taxon>
        <taxon>Suessiales</taxon>
        <taxon>Symbiodiniaceae</taxon>
        <taxon>Effrenium</taxon>
    </lineage>
</organism>
<dbReference type="Proteomes" id="UP001178507">
    <property type="component" value="Unassembled WGS sequence"/>
</dbReference>
<dbReference type="Gene3D" id="3.20.20.80">
    <property type="entry name" value="Glycosidases"/>
    <property type="match status" value="1"/>
</dbReference>
<keyword evidence="1" id="KW-0732">Signal</keyword>
<dbReference type="GO" id="GO:0004553">
    <property type="term" value="F:hydrolase activity, hydrolyzing O-glycosyl compounds"/>
    <property type="evidence" value="ECO:0007669"/>
    <property type="project" value="InterPro"/>
</dbReference>
<sequence>MAALPLLALLAPLHVPAATAASAVGWVYFADPEPPDWERVDFEALDVLVVGPLGLQHCGDTPELQRSFPWRPRFHCGGFGVAAPRMSRVAASSRGADICGWEWLCSDACPGIALQPCARCCDLRLEGACGREECCDPVALGRRGVAAYRIFLASEVALLHFRGCGIRCAVYADRVQVAEHEGSYSPFWVDLTDFTVASGPKRELLVLADNRFSRSAKPHFDWLQQGGLLRPVEAHVLQQPPLRIVALAVQLDLGGVKVSLKLSQSCRGLGERRIRLRLGAAEWVERRVQVEDQWLEPVGGLALWSLGAPALHTATAWLYGSGAQEPLDGIAVRFGLRRVEAKRGQVLINGEPVRLLGVNRHESHPLGGIYLSQQQLQEDVQLLKELGANFVRGAHYSQDQRFLDLCDEAGILFWEETAAWQPSLEDLQDPEFMAQQAQALEETIGASINHPSVIIWGFLNEGAADTPAARPAYARLAALARALDPLRLVAWASRHKTRDVTLDLADLIAFNDYPGWYDSSVLEIPSTWLKYAEWARASHPGKPLLLAEAGAGGLAGWRTGGEEMWSEDLQAAITGATVAAALAAGFAGIALWQFADSRVDLALFEQETGLWPEAAPLVNVSVQAGWMEQLAVGYQTTNGLLGRALRPRGLNNKGLVSISRQHRKLAFYAAQEAFLPSSSLPLFGLLPAETELCELRAVGGGCAGCALAVHTWNAADRPLGELGLRAHGHRAKGRAGRWTLQRGLMRLAGDA</sequence>
<dbReference type="AlphaFoldDB" id="A0AA36HL19"/>
<evidence type="ECO:0000259" key="2">
    <source>
        <dbReference type="Pfam" id="PF02836"/>
    </source>
</evidence>
<evidence type="ECO:0000256" key="1">
    <source>
        <dbReference type="SAM" id="SignalP"/>
    </source>
</evidence>
<dbReference type="InterPro" id="IPR006103">
    <property type="entry name" value="Glyco_hydro_2_cat"/>
</dbReference>
<dbReference type="EMBL" id="CAUJNA010000036">
    <property type="protein sequence ID" value="CAJ1370791.1"/>
    <property type="molecule type" value="Genomic_DNA"/>
</dbReference>
<dbReference type="SUPFAM" id="SSF49785">
    <property type="entry name" value="Galactose-binding domain-like"/>
    <property type="match status" value="1"/>
</dbReference>
<dbReference type="PRINTS" id="PR00132">
    <property type="entry name" value="GLHYDRLASE2"/>
</dbReference>
<dbReference type="InterPro" id="IPR051913">
    <property type="entry name" value="GH2_Domain-Containing"/>
</dbReference>
<comment type="caution">
    <text evidence="3">The sequence shown here is derived from an EMBL/GenBank/DDBJ whole genome shotgun (WGS) entry which is preliminary data.</text>
</comment>